<dbReference type="Proteomes" id="UP000006727">
    <property type="component" value="Chromosome 4"/>
</dbReference>
<protein>
    <submittedName>
        <fullName evidence="1">Uncharacterized protein</fullName>
    </submittedName>
</protein>
<evidence type="ECO:0000313" key="2">
    <source>
        <dbReference type="Proteomes" id="UP000006727"/>
    </source>
</evidence>
<dbReference type="EnsemblPlants" id="Pp3c4_570V3.3">
    <property type="protein sequence ID" value="PAC:32920323.CDS.1"/>
    <property type="gene ID" value="Pp3c4_570"/>
</dbReference>
<name>A0A7I3Z4N2_PHYPA</name>
<accession>A0A7I3Z4N2</accession>
<dbReference type="EMBL" id="ABEU02000004">
    <property type="status" value="NOT_ANNOTATED_CDS"/>
    <property type="molecule type" value="Genomic_DNA"/>
</dbReference>
<sequence>MLRAWSLQLCIKFPESLQVPILELRFAFIENACIAVQYDPSYRFSLEDLRLFGHSCFCSFLYCIISSACKLR</sequence>
<dbReference type="AlphaFoldDB" id="A0A7I3Z4N2"/>
<dbReference type="Gramene" id="Pp3c4_570V3.3">
    <property type="protein sequence ID" value="PAC:32920323.CDS.1"/>
    <property type="gene ID" value="Pp3c4_570"/>
</dbReference>
<reference evidence="1 2" key="1">
    <citation type="journal article" date="2008" name="Science">
        <title>The Physcomitrella genome reveals evolutionary insights into the conquest of land by plants.</title>
        <authorList>
            <person name="Rensing S."/>
            <person name="Lang D."/>
            <person name="Zimmer A."/>
            <person name="Terry A."/>
            <person name="Salamov A."/>
            <person name="Shapiro H."/>
            <person name="Nishiyama T."/>
            <person name="Perroud P.-F."/>
            <person name="Lindquist E."/>
            <person name="Kamisugi Y."/>
            <person name="Tanahashi T."/>
            <person name="Sakakibara K."/>
            <person name="Fujita T."/>
            <person name="Oishi K."/>
            <person name="Shin-I T."/>
            <person name="Kuroki Y."/>
            <person name="Toyoda A."/>
            <person name="Suzuki Y."/>
            <person name="Hashimoto A."/>
            <person name="Yamaguchi K."/>
            <person name="Sugano A."/>
            <person name="Kohara Y."/>
            <person name="Fujiyama A."/>
            <person name="Anterola A."/>
            <person name="Aoki S."/>
            <person name="Ashton N."/>
            <person name="Barbazuk W.B."/>
            <person name="Barker E."/>
            <person name="Bennetzen J."/>
            <person name="Bezanilla M."/>
            <person name="Blankenship R."/>
            <person name="Cho S.H."/>
            <person name="Dutcher S."/>
            <person name="Estelle M."/>
            <person name="Fawcett J.A."/>
            <person name="Gundlach H."/>
            <person name="Hanada K."/>
            <person name="Heyl A."/>
            <person name="Hicks K.A."/>
            <person name="Hugh J."/>
            <person name="Lohr M."/>
            <person name="Mayer K."/>
            <person name="Melkozernov A."/>
            <person name="Murata T."/>
            <person name="Nelson D."/>
            <person name="Pils B."/>
            <person name="Prigge M."/>
            <person name="Reiss B."/>
            <person name="Renner T."/>
            <person name="Rombauts S."/>
            <person name="Rushton P."/>
            <person name="Sanderfoot A."/>
            <person name="Schween G."/>
            <person name="Shiu S.-H."/>
            <person name="Stueber K."/>
            <person name="Theodoulou F.L."/>
            <person name="Tu H."/>
            <person name="Van de Peer Y."/>
            <person name="Verrier P.J."/>
            <person name="Waters E."/>
            <person name="Wood A."/>
            <person name="Yang L."/>
            <person name="Cove D."/>
            <person name="Cuming A."/>
            <person name="Hasebe M."/>
            <person name="Lucas S."/>
            <person name="Mishler D.B."/>
            <person name="Reski R."/>
            <person name="Grigoriev I."/>
            <person name="Quatrano R.S."/>
            <person name="Boore J.L."/>
        </authorList>
    </citation>
    <scope>NUCLEOTIDE SEQUENCE [LARGE SCALE GENOMIC DNA]</scope>
    <source>
        <strain evidence="1 2">cv. Gransden 2004</strain>
    </source>
</reference>
<organism evidence="1 2">
    <name type="scientific">Physcomitrium patens</name>
    <name type="common">Spreading-leaved earth moss</name>
    <name type="synonym">Physcomitrella patens</name>
    <dbReference type="NCBI Taxonomy" id="3218"/>
    <lineage>
        <taxon>Eukaryota</taxon>
        <taxon>Viridiplantae</taxon>
        <taxon>Streptophyta</taxon>
        <taxon>Embryophyta</taxon>
        <taxon>Bryophyta</taxon>
        <taxon>Bryophytina</taxon>
        <taxon>Bryopsida</taxon>
        <taxon>Funariidae</taxon>
        <taxon>Funariales</taxon>
        <taxon>Funariaceae</taxon>
        <taxon>Physcomitrium</taxon>
    </lineage>
</organism>
<proteinExistence type="predicted"/>
<reference evidence="1" key="3">
    <citation type="submission" date="2020-12" db="UniProtKB">
        <authorList>
            <consortium name="EnsemblPlants"/>
        </authorList>
    </citation>
    <scope>IDENTIFICATION</scope>
</reference>
<reference evidence="1 2" key="2">
    <citation type="journal article" date="2018" name="Plant J.">
        <title>The Physcomitrella patens chromosome-scale assembly reveals moss genome structure and evolution.</title>
        <authorList>
            <person name="Lang D."/>
            <person name="Ullrich K.K."/>
            <person name="Murat F."/>
            <person name="Fuchs J."/>
            <person name="Jenkins J."/>
            <person name="Haas F.B."/>
            <person name="Piednoel M."/>
            <person name="Gundlach H."/>
            <person name="Van Bel M."/>
            <person name="Meyberg R."/>
            <person name="Vives C."/>
            <person name="Morata J."/>
            <person name="Symeonidi A."/>
            <person name="Hiss M."/>
            <person name="Muchero W."/>
            <person name="Kamisugi Y."/>
            <person name="Saleh O."/>
            <person name="Blanc G."/>
            <person name="Decker E.L."/>
            <person name="van Gessel N."/>
            <person name="Grimwood J."/>
            <person name="Hayes R.D."/>
            <person name="Graham S.W."/>
            <person name="Gunter L.E."/>
            <person name="McDaniel S.F."/>
            <person name="Hoernstein S.N.W."/>
            <person name="Larsson A."/>
            <person name="Li F.W."/>
            <person name="Perroud P.F."/>
            <person name="Phillips J."/>
            <person name="Ranjan P."/>
            <person name="Rokshar D.S."/>
            <person name="Rothfels C.J."/>
            <person name="Schneider L."/>
            <person name="Shu S."/>
            <person name="Stevenson D.W."/>
            <person name="Thummler F."/>
            <person name="Tillich M."/>
            <person name="Villarreal Aguilar J.C."/>
            <person name="Widiez T."/>
            <person name="Wong G.K."/>
            <person name="Wymore A."/>
            <person name="Zhang Y."/>
            <person name="Zimmer A.D."/>
            <person name="Quatrano R.S."/>
            <person name="Mayer K.F.X."/>
            <person name="Goodstein D."/>
            <person name="Casacuberta J.M."/>
            <person name="Vandepoele K."/>
            <person name="Reski R."/>
            <person name="Cuming A.C."/>
            <person name="Tuskan G.A."/>
            <person name="Maumus F."/>
            <person name="Salse J."/>
            <person name="Schmutz J."/>
            <person name="Rensing S.A."/>
        </authorList>
    </citation>
    <scope>NUCLEOTIDE SEQUENCE [LARGE SCALE GENOMIC DNA]</scope>
    <source>
        <strain evidence="1 2">cv. Gransden 2004</strain>
    </source>
</reference>
<evidence type="ECO:0000313" key="1">
    <source>
        <dbReference type="EnsemblPlants" id="PAC:32920323.CDS.1"/>
    </source>
</evidence>
<keyword evidence="2" id="KW-1185">Reference proteome</keyword>